<evidence type="ECO:0000259" key="6">
    <source>
        <dbReference type="Pfam" id="PF13860"/>
    </source>
</evidence>
<name>A0AB33Z3C8_9GAMM</name>
<comment type="caution">
    <text evidence="8">The sequence shown here is derived from an EMBL/GenBank/DDBJ whole genome shotgun (WGS) entry which is preliminary data.</text>
</comment>
<keyword evidence="8" id="KW-0282">Flagellum</keyword>
<dbReference type="EMBL" id="ASHL01000002">
    <property type="protein sequence ID" value="EPD13742.1"/>
    <property type="molecule type" value="Genomic_DNA"/>
</dbReference>
<comment type="function">
    <text evidence="4 5">Required for flagellar hook formation. May act as a scaffolding protein.</text>
</comment>
<keyword evidence="3 5" id="KW-1005">Bacterial flagellum biogenesis</keyword>
<evidence type="ECO:0000256" key="3">
    <source>
        <dbReference type="ARBA" id="ARBA00022795"/>
    </source>
</evidence>
<dbReference type="InterPro" id="IPR025963">
    <property type="entry name" value="FLgD_Tudor"/>
</dbReference>
<reference evidence="8 9" key="1">
    <citation type="journal article" date="2013" name="Genome Announc.">
        <title>Genome Sequence of the Pyrene- and Fluoranthene-Degrading Bacterium Cycloclasticus sp. Strain PY97M.</title>
        <authorList>
            <person name="Cui Z."/>
            <person name="Xu G."/>
            <person name="Li Q."/>
            <person name="Gao W."/>
            <person name="Zheng L."/>
        </authorList>
    </citation>
    <scope>NUCLEOTIDE SEQUENCE [LARGE SCALE GENOMIC DNA]</scope>
    <source>
        <strain evidence="8 9">PY97M</strain>
    </source>
</reference>
<dbReference type="RefSeq" id="WP_015006219.1">
    <property type="nucleotide sequence ID" value="NZ_JBLWZB010000004.1"/>
</dbReference>
<dbReference type="GO" id="GO:0044781">
    <property type="term" value="P:bacterial-type flagellum organization"/>
    <property type="evidence" value="ECO:0007669"/>
    <property type="project" value="UniProtKB-UniRule"/>
</dbReference>
<gene>
    <name evidence="8" type="primary">flgD</name>
    <name evidence="8" type="ORF">L196_04376</name>
</gene>
<keyword evidence="9" id="KW-1185">Reference proteome</keyword>
<evidence type="ECO:0000259" key="7">
    <source>
        <dbReference type="Pfam" id="PF13861"/>
    </source>
</evidence>
<dbReference type="Pfam" id="PF13860">
    <property type="entry name" value="FlgD_ig"/>
    <property type="match status" value="1"/>
</dbReference>
<evidence type="ECO:0000313" key="8">
    <source>
        <dbReference type="EMBL" id="EPD13742.1"/>
    </source>
</evidence>
<feature type="domain" description="FlgD/Vpr Ig-like" evidence="6">
    <location>
        <begin position="110"/>
        <end position="179"/>
    </location>
</feature>
<dbReference type="Pfam" id="PF03963">
    <property type="entry name" value="FlgD"/>
    <property type="match status" value="1"/>
</dbReference>
<organism evidence="8 9">
    <name type="scientific">Cycloclasticus pugetii</name>
    <dbReference type="NCBI Taxonomy" id="34068"/>
    <lineage>
        <taxon>Bacteria</taxon>
        <taxon>Pseudomonadati</taxon>
        <taxon>Pseudomonadota</taxon>
        <taxon>Gammaproteobacteria</taxon>
        <taxon>Thiotrichales</taxon>
        <taxon>Piscirickettsiaceae</taxon>
        <taxon>Cycloclasticus</taxon>
    </lineage>
</organism>
<dbReference type="InterPro" id="IPR005648">
    <property type="entry name" value="FlgD"/>
</dbReference>
<keyword evidence="8" id="KW-0969">Cilium</keyword>
<dbReference type="InterPro" id="IPR025965">
    <property type="entry name" value="FlgD/Vpr_Ig-like"/>
</dbReference>
<comment type="similarity">
    <text evidence="1 5">Belongs to the FlgD family.</text>
</comment>
<dbReference type="Gene3D" id="2.60.40.4070">
    <property type="match status" value="1"/>
</dbReference>
<proteinExistence type="inferred from homology"/>
<dbReference type="Pfam" id="PF13861">
    <property type="entry name" value="FLgD_tudor"/>
    <property type="match status" value="1"/>
</dbReference>
<keyword evidence="8" id="KW-0966">Cell projection</keyword>
<dbReference type="AlphaFoldDB" id="A0AB33Z3C8"/>
<dbReference type="Proteomes" id="UP000015462">
    <property type="component" value="Unassembled WGS sequence"/>
</dbReference>
<dbReference type="Gene3D" id="2.30.30.910">
    <property type="match status" value="1"/>
</dbReference>
<protein>
    <recommendedName>
        <fullName evidence="2 5">Basal-body rod modification protein FlgD</fullName>
    </recommendedName>
</protein>
<evidence type="ECO:0000256" key="2">
    <source>
        <dbReference type="ARBA" id="ARBA00016013"/>
    </source>
</evidence>
<accession>A0AB33Z3C8</accession>
<evidence type="ECO:0000256" key="1">
    <source>
        <dbReference type="ARBA" id="ARBA00010577"/>
    </source>
</evidence>
<evidence type="ECO:0000313" key="9">
    <source>
        <dbReference type="Proteomes" id="UP000015462"/>
    </source>
</evidence>
<evidence type="ECO:0000256" key="4">
    <source>
        <dbReference type="ARBA" id="ARBA00024746"/>
    </source>
</evidence>
<feature type="domain" description="FlgD Tudor-like" evidence="7">
    <location>
        <begin position="87"/>
        <end position="222"/>
    </location>
</feature>
<sequence length="226" mass="23500">MSEVDFNTLQSLGLAQQSTATNTSKSNSDLGQGDFLKLMVTQLNNQDPMKPMESGDFLGQIAQFSTVTGIDGLNTSFSEFASSVSNDQALQAANLVGRRVNVPLQAGVLTAGGSIDGELTLPTSSPDVSINITDQAGQIVQTIPLGTQSAGPVAFSWDGKRSDGTVASPGLYNVDAKARIDGQNFELDTQISADVDSVTLGGLGKPLQLNLSGLGSVPFSNVSRIF</sequence>
<evidence type="ECO:0000256" key="5">
    <source>
        <dbReference type="RuleBase" id="RU362076"/>
    </source>
</evidence>